<dbReference type="Proteomes" id="UP000011083">
    <property type="component" value="Unassembled WGS sequence"/>
</dbReference>
<dbReference type="SMART" id="SM00326">
    <property type="entry name" value="SH3"/>
    <property type="match status" value="1"/>
</dbReference>
<dbReference type="EMBL" id="KB008036">
    <property type="protein sequence ID" value="ELR15073.1"/>
    <property type="molecule type" value="Genomic_DNA"/>
</dbReference>
<name>L8GR09_ACACF</name>
<dbReference type="SUPFAM" id="SSF50044">
    <property type="entry name" value="SH3-domain"/>
    <property type="match status" value="1"/>
</dbReference>
<dbReference type="PROSITE" id="PS50002">
    <property type="entry name" value="SH3"/>
    <property type="match status" value="1"/>
</dbReference>
<feature type="compositionally biased region" description="Low complexity" evidence="3">
    <location>
        <begin position="318"/>
        <end position="336"/>
    </location>
</feature>
<feature type="region of interest" description="Disordered" evidence="3">
    <location>
        <begin position="89"/>
        <end position="112"/>
    </location>
</feature>
<sequence>MLAFAKAKYAFTGMDTGDLRFDKDEVFLVTKKEGAWWWGMKEGESGETSEESNTRRVRIMEPSSTDQGRFPKNYVIEITQDEYLKLKKEQEKTRHERKLEDADRRKKQEEVWTQKMEQIRAEEEARRRQERTQLKLQKVFGSEGDILLLSPRLQKEARLDALVSPRQREKKNERDKEAETQREKSGDGDKNENDHDGKREKSNKSSKTSSGDNRELKSSGEKRSKAFSVVREERAHSADDSSRADLLLVGAGRHHPSPLATPSRSCGDIGSGVDDQSTGGSGGITRKWLKKKKSLPRSLDKVASDYKEQRRQQEETAELAAGAAATTTITPITPTTSDEMTSAGGGDAASASESASAEVDEWESGEWDGASTTRRRQVSASTAFMNDMNYLAPELAMRAEEARKKRMRGRNAVSLDRA</sequence>
<evidence type="ECO:0000313" key="6">
    <source>
        <dbReference type="Proteomes" id="UP000011083"/>
    </source>
</evidence>
<keyword evidence="6" id="KW-1185">Reference proteome</keyword>
<gene>
    <name evidence="5" type="ORF">ACA1_215020</name>
</gene>
<feature type="compositionally biased region" description="Basic and acidic residues" evidence="3">
    <location>
        <begin position="212"/>
        <end position="243"/>
    </location>
</feature>
<feature type="domain" description="SH3" evidence="4">
    <location>
        <begin position="1"/>
        <end position="80"/>
    </location>
</feature>
<feature type="compositionally biased region" description="Basic and acidic residues" evidence="3">
    <location>
        <begin position="166"/>
        <end position="203"/>
    </location>
</feature>
<evidence type="ECO:0000256" key="3">
    <source>
        <dbReference type="SAM" id="MobiDB-lite"/>
    </source>
</evidence>
<dbReference type="AlphaFoldDB" id="L8GR09"/>
<dbReference type="GeneID" id="14915715"/>
<dbReference type="Pfam" id="PF00018">
    <property type="entry name" value="SH3_1"/>
    <property type="match status" value="1"/>
</dbReference>
<keyword evidence="1 2" id="KW-0728">SH3 domain</keyword>
<dbReference type="InterPro" id="IPR001452">
    <property type="entry name" value="SH3_domain"/>
</dbReference>
<evidence type="ECO:0000256" key="1">
    <source>
        <dbReference type="ARBA" id="ARBA00022443"/>
    </source>
</evidence>
<feature type="compositionally biased region" description="Basic and acidic residues" evidence="3">
    <location>
        <begin position="298"/>
        <end position="314"/>
    </location>
</feature>
<feature type="compositionally biased region" description="Low complexity" evidence="3">
    <location>
        <begin position="348"/>
        <end position="357"/>
    </location>
</feature>
<dbReference type="KEGG" id="acan:ACA1_215020"/>
<accession>L8GR09</accession>
<dbReference type="InterPro" id="IPR036028">
    <property type="entry name" value="SH3-like_dom_sf"/>
</dbReference>
<organism evidence="5 6">
    <name type="scientific">Acanthamoeba castellanii (strain ATCC 30010 / Neff)</name>
    <dbReference type="NCBI Taxonomy" id="1257118"/>
    <lineage>
        <taxon>Eukaryota</taxon>
        <taxon>Amoebozoa</taxon>
        <taxon>Discosea</taxon>
        <taxon>Longamoebia</taxon>
        <taxon>Centramoebida</taxon>
        <taxon>Acanthamoebidae</taxon>
        <taxon>Acanthamoeba</taxon>
    </lineage>
</organism>
<evidence type="ECO:0000259" key="4">
    <source>
        <dbReference type="PROSITE" id="PS50002"/>
    </source>
</evidence>
<dbReference type="Gene3D" id="2.30.30.40">
    <property type="entry name" value="SH3 Domains"/>
    <property type="match status" value="1"/>
</dbReference>
<dbReference type="RefSeq" id="XP_004337086.1">
    <property type="nucleotide sequence ID" value="XM_004337038.1"/>
</dbReference>
<proteinExistence type="predicted"/>
<evidence type="ECO:0000256" key="2">
    <source>
        <dbReference type="PROSITE-ProRule" id="PRU00192"/>
    </source>
</evidence>
<reference evidence="5 6" key="1">
    <citation type="journal article" date="2013" name="Genome Biol.">
        <title>Genome of Acanthamoeba castellanii highlights extensive lateral gene transfer and early evolution of tyrosine kinase signaling.</title>
        <authorList>
            <person name="Clarke M."/>
            <person name="Lohan A.J."/>
            <person name="Liu B."/>
            <person name="Lagkouvardos I."/>
            <person name="Roy S."/>
            <person name="Zafar N."/>
            <person name="Bertelli C."/>
            <person name="Schilde C."/>
            <person name="Kianianmomeni A."/>
            <person name="Burglin T.R."/>
            <person name="Frech C."/>
            <person name="Turcotte B."/>
            <person name="Kopec K.O."/>
            <person name="Synnott J.M."/>
            <person name="Choo C."/>
            <person name="Paponov I."/>
            <person name="Finkler A."/>
            <person name="Soon Heng Tan C."/>
            <person name="Hutchins A.P."/>
            <person name="Weinmeier T."/>
            <person name="Rattei T."/>
            <person name="Chu J.S."/>
            <person name="Gimenez G."/>
            <person name="Irimia M."/>
            <person name="Rigden D.J."/>
            <person name="Fitzpatrick D.A."/>
            <person name="Lorenzo-Morales J."/>
            <person name="Bateman A."/>
            <person name="Chiu C.H."/>
            <person name="Tang P."/>
            <person name="Hegemann P."/>
            <person name="Fromm H."/>
            <person name="Raoult D."/>
            <person name="Greub G."/>
            <person name="Miranda-Saavedra D."/>
            <person name="Chen N."/>
            <person name="Nash P."/>
            <person name="Ginger M.L."/>
            <person name="Horn M."/>
            <person name="Schaap P."/>
            <person name="Caler L."/>
            <person name="Loftus B."/>
        </authorList>
    </citation>
    <scope>NUCLEOTIDE SEQUENCE [LARGE SCALE GENOMIC DNA]</scope>
    <source>
        <strain evidence="5 6">Neff</strain>
    </source>
</reference>
<evidence type="ECO:0000313" key="5">
    <source>
        <dbReference type="EMBL" id="ELR15073.1"/>
    </source>
</evidence>
<feature type="region of interest" description="Disordered" evidence="3">
    <location>
        <begin position="147"/>
        <end position="378"/>
    </location>
</feature>
<dbReference type="VEuPathDB" id="AmoebaDB:ACA1_215020"/>
<protein>
    <submittedName>
        <fullName evidence="5">Variant sh3 domain containing protein</fullName>
    </submittedName>
</protein>